<protein>
    <submittedName>
        <fullName evidence="1">Uncharacterized protein</fullName>
    </submittedName>
</protein>
<evidence type="ECO:0000313" key="2">
    <source>
        <dbReference type="Proteomes" id="UP001162030"/>
    </source>
</evidence>
<accession>A0ABN8X043</accession>
<keyword evidence="2" id="KW-1185">Reference proteome</keyword>
<dbReference type="EMBL" id="OX458333">
    <property type="protein sequence ID" value="CAI8790128.1"/>
    <property type="molecule type" value="Genomic_DNA"/>
</dbReference>
<organism evidence="1 2">
    <name type="scientific">Methylocaldum szegediense</name>
    <dbReference type="NCBI Taxonomy" id="73780"/>
    <lineage>
        <taxon>Bacteria</taxon>
        <taxon>Pseudomonadati</taxon>
        <taxon>Pseudomonadota</taxon>
        <taxon>Gammaproteobacteria</taxon>
        <taxon>Methylococcales</taxon>
        <taxon>Methylococcaceae</taxon>
        <taxon>Methylocaldum</taxon>
    </lineage>
</organism>
<proteinExistence type="predicted"/>
<dbReference type="Proteomes" id="UP001162030">
    <property type="component" value="Chromosome"/>
</dbReference>
<evidence type="ECO:0000313" key="1">
    <source>
        <dbReference type="EMBL" id="CAI8790128.1"/>
    </source>
</evidence>
<sequence length="51" mass="5439">MQAFRLCFDGAALYGSGMTPILRLGDEWMTAVGDGGRYGGVSKFAFYPSLG</sequence>
<name>A0ABN8X043_9GAMM</name>
<gene>
    <name evidence="1" type="ORF">MSZNOR_1386</name>
</gene>
<reference evidence="1 2" key="1">
    <citation type="submission" date="2023-03" db="EMBL/GenBank/DDBJ databases">
        <authorList>
            <person name="Pearce D."/>
        </authorList>
    </citation>
    <scope>NUCLEOTIDE SEQUENCE [LARGE SCALE GENOMIC DNA]</scope>
    <source>
        <strain evidence="1">Msz</strain>
    </source>
</reference>